<proteinExistence type="predicted"/>
<dbReference type="AlphaFoldDB" id="A0A1T3NV95"/>
<comment type="caution">
    <text evidence="1">The sequence shown here is derived from an EMBL/GenBank/DDBJ whole genome shotgun (WGS) entry which is preliminary data.</text>
</comment>
<dbReference type="Gene3D" id="1.10.3210.10">
    <property type="entry name" value="Hypothetical protein af1432"/>
    <property type="match status" value="1"/>
</dbReference>
<protein>
    <submittedName>
        <fullName evidence="1">Phosphohydrolase</fullName>
    </submittedName>
</protein>
<gene>
    <name evidence="1" type="ORF">B4N89_06875</name>
</gene>
<reference evidence="1 2" key="1">
    <citation type="submission" date="2017-03" db="EMBL/GenBank/DDBJ databases">
        <title>Draft genome sequence of Streptomyces scabrisporus NF3, endophyte isolated from Amphipterygium adstringens.</title>
        <authorList>
            <person name="Vazquez M."/>
            <person name="Ceapa C.D."/>
            <person name="Rodriguez Luna D."/>
            <person name="Sanchez Esquivel S."/>
        </authorList>
    </citation>
    <scope>NUCLEOTIDE SEQUENCE [LARGE SCALE GENOMIC DNA]</scope>
    <source>
        <strain evidence="1 2">NF3</strain>
    </source>
</reference>
<evidence type="ECO:0000313" key="2">
    <source>
        <dbReference type="Proteomes" id="UP000190037"/>
    </source>
</evidence>
<dbReference type="STRING" id="159449.B4N89_06875"/>
<dbReference type="EMBL" id="MWQN01000001">
    <property type="protein sequence ID" value="OPC80718.1"/>
    <property type="molecule type" value="Genomic_DNA"/>
</dbReference>
<name>A0A1T3NV95_9ACTN</name>
<evidence type="ECO:0000313" key="1">
    <source>
        <dbReference type="EMBL" id="OPC80718.1"/>
    </source>
</evidence>
<organism evidence="1 2">
    <name type="scientific">Embleya scabrispora</name>
    <dbReference type="NCBI Taxonomy" id="159449"/>
    <lineage>
        <taxon>Bacteria</taxon>
        <taxon>Bacillati</taxon>
        <taxon>Actinomycetota</taxon>
        <taxon>Actinomycetes</taxon>
        <taxon>Kitasatosporales</taxon>
        <taxon>Streptomycetaceae</taxon>
        <taxon>Embleya</taxon>
    </lineage>
</organism>
<dbReference type="GO" id="GO:0016787">
    <property type="term" value="F:hydrolase activity"/>
    <property type="evidence" value="ECO:0007669"/>
    <property type="project" value="UniProtKB-KW"/>
</dbReference>
<dbReference type="Pfam" id="PF13328">
    <property type="entry name" value="HD_4"/>
    <property type="match status" value="1"/>
</dbReference>
<keyword evidence="1" id="KW-0378">Hydrolase</keyword>
<dbReference type="OrthoDB" id="9802385at2"/>
<sequence>MPQGRTDGSAAIAGFTLDDAVALARAAHDGQLDKGGHPYITHPLRVMQHVEGTYTRMAAVLHDVIEDTPVGADDLRAAGVPEQVVVAVIALSKLPGEPLERSMARAAADPIALVVKRADIADNRSEARLGQLDPATQVRLREKYTRSIELLERFAAR</sequence>
<dbReference type="SUPFAM" id="SSF109604">
    <property type="entry name" value="HD-domain/PDEase-like"/>
    <property type="match status" value="1"/>
</dbReference>
<dbReference type="RefSeq" id="WP_078974971.1">
    <property type="nucleotide sequence ID" value="NZ_MWQN01000001.1"/>
</dbReference>
<dbReference type="Proteomes" id="UP000190037">
    <property type="component" value="Unassembled WGS sequence"/>
</dbReference>
<accession>A0A1T3NV95</accession>
<keyword evidence="2" id="KW-1185">Reference proteome</keyword>
<dbReference type="eggNOG" id="COG0317">
    <property type="taxonomic scope" value="Bacteria"/>
</dbReference>